<comment type="caution">
    <text evidence="2">The sequence shown here is derived from an EMBL/GenBank/DDBJ whole genome shotgun (WGS) entry which is preliminary data.</text>
</comment>
<protein>
    <recommendedName>
        <fullName evidence="4">Pilus assembly protein PilP</fullName>
    </recommendedName>
</protein>
<name>A0A9Q5QX69_9CYAN</name>
<evidence type="ECO:0000256" key="1">
    <source>
        <dbReference type="SAM" id="SignalP"/>
    </source>
</evidence>
<evidence type="ECO:0008006" key="4">
    <source>
        <dbReference type="Google" id="ProtNLM"/>
    </source>
</evidence>
<sequence>MSAKIIALAISTLAMSGCGLGNNSLGEGQKPPAIVQFTDPVVPAKVNPVKNQEIPSTTQNRSVRSLVKARRDPFAQIIQVPHTIPKKVSPLPSVVKSNNTNNTSSLNSLKKSLVTPQADLEIRDEKPIKPSLPKLPDTKLAHSILVSGVILVDQQAQAIIKLPDDLNSRYVQAGERLTNGILVKRIEVNPCNNPVVVLEQFGVEVRKVISAQDDERELC</sequence>
<gene>
    <name evidence="2" type="ORF">CENA302_07625</name>
</gene>
<dbReference type="AlphaFoldDB" id="A0A9Q5QX69"/>
<accession>A0A9Q5QX69</accession>
<feature type="signal peptide" evidence="1">
    <location>
        <begin position="1"/>
        <end position="16"/>
    </location>
</feature>
<dbReference type="RefSeq" id="WP_071250019.1">
    <property type="nucleotide sequence ID" value="NZ_MTPU01000034.1"/>
</dbReference>
<organism evidence="2 3">
    <name type="scientific">Cylindrospermopsis raciborskii CENA302</name>
    <dbReference type="NCBI Taxonomy" id="1170768"/>
    <lineage>
        <taxon>Bacteria</taxon>
        <taxon>Bacillati</taxon>
        <taxon>Cyanobacteriota</taxon>
        <taxon>Cyanophyceae</taxon>
        <taxon>Nostocales</taxon>
        <taxon>Aphanizomenonaceae</taxon>
        <taxon>Cylindrospermopsis</taxon>
    </lineage>
</organism>
<keyword evidence="1" id="KW-0732">Signal</keyword>
<reference evidence="2 3" key="1">
    <citation type="submission" date="2017-01" db="EMBL/GenBank/DDBJ databases">
        <authorList>
            <person name="Abreu V.A."/>
            <person name="Popin R.V."/>
            <person name="Rigonato J."/>
            <person name="Andreote A.P."/>
            <person name="Schaker P.C."/>
            <person name="Hoff-Risseti C."/>
            <person name="Alvarenga D.O."/>
            <person name="Varani A.M."/>
            <person name="Fiore M.F."/>
        </authorList>
    </citation>
    <scope>NUCLEOTIDE SEQUENCE [LARGE SCALE GENOMIC DNA]</scope>
    <source>
        <strain evidence="2 3">CENA302</strain>
    </source>
</reference>
<evidence type="ECO:0000313" key="2">
    <source>
        <dbReference type="EMBL" id="OPH10038.1"/>
    </source>
</evidence>
<dbReference type="EMBL" id="MTPU01000034">
    <property type="protein sequence ID" value="OPH10038.1"/>
    <property type="molecule type" value="Genomic_DNA"/>
</dbReference>
<dbReference type="PROSITE" id="PS51257">
    <property type="entry name" value="PROKAR_LIPOPROTEIN"/>
    <property type="match status" value="1"/>
</dbReference>
<proteinExistence type="predicted"/>
<evidence type="ECO:0000313" key="3">
    <source>
        <dbReference type="Proteomes" id="UP000190056"/>
    </source>
</evidence>
<dbReference type="Proteomes" id="UP000190056">
    <property type="component" value="Unassembled WGS sequence"/>
</dbReference>
<feature type="chain" id="PRO_5040490184" description="Pilus assembly protein PilP" evidence="1">
    <location>
        <begin position="17"/>
        <end position="219"/>
    </location>
</feature>